<evidence type="ECO:0000256" key="5">
    <source>
        <dbReference type="ARBA" id="ARBA00022927"/>
    </source>
</evidence>
<dbReference type="GO" id="GO:0006888">
    <property type="term" value="P:endoplasmic reticulum to Golgi vesicle-mediated transport"/>
    <property type="evidence" value="ECO:0007669"/>
    <property type="project" value="UniProtKB-UniRule"/>
</dbReference>
<dbReference type="PANTHER" id="PTHR14083:SF0">
    <property type="entry name" value="YIP1D-INTERACTING FACTOR 1, ISOFORM C"/>
    <property type="match status" value="1"/>
</dbReference>
<dbReference type="InterPro" id="IPR005578">
    <property type="entry name" value="Yif1_fam"/>
</dbReference>
<evidence type="ECO:0000256" key="7">
    <source>
        <dbReference type="ARBA" id="ARBA00023034"/>
    </source>
</evidence>
<comment type="similarity">
    <text evidence="1 9">Belongs to the YIF1 family.</text>
</comment>
<dbReference type="GO" id="GO:0030134">
    <property type="term" value="C:COPII-coated ER to Golgi transport vesicle"/>
    <property type="evidence" value="ECO:0007669"/>
    <property type="project" value="TreeGrafter"/>
</dbReference>
<keyword evidence="7 9" id="KW-0333">Golgi apparatus</keyword>
<proteinExistence type="inferred from homology"/>
<dbReference type="GO" id="GO:0005793">
    <property type="term" value="C:endoplasmic reticulum-Golgi intermediate compartment"/>
    <property type="evidence" value="ECO:0007669"/>
    <property type="project" value="UniProtKB-UniRule"/>
</dbReference>
<evidence type="ECO:0000313" key="11">
    <source>
        <dbReference type="EMBL" id="RPB16899.1"/>
    </source>
</evidence>
<protein>
    <recommendedName>
        <fullName evidence="9">Protein YIF1</fullName>
    </recommendedName>
</protein>
<reference evidence="11 12" key="1">
    <citation type="journal article" date="2018" name="Nat. Ecol. Evol.">
        <title>Pezizomycetes genomes reveal the molecular basis of ectomycorrhizal truffle lifestyle.</title>
        <authorList>
            <person name="Murat C."/>
            <person name="Payen T."/>
            <person name="Noel B."/>
            <person name="Kuo A."/>
            <person name="Morin E."/>
            <person name="Chen J."/>
            <person name="Kohler A."/>
            <person name="Krizsan K."/>
            <person name="Balestrini R."/>
            <person name="Da Silva C."/>
            <person name="Montanini B."/>
            <person name="Hainaut M."/>
            <person name="Levati E."/>
            <person name="Barry K.W."/>
            <person name="Belfiori B."/>
            <person name="Cichocki N."/>
            <person name="Clum A."/>
            <person name="Dockter R.B."/>
            <person name="Fauchery L."/>
            <person name="Guy J."/>
            <person name="Iotti M."/>
            <person name="Le Tacon F."/>
            <person name="Lindquist E.A."/>
            <person name="Lipzen A."/>
            <person name="Malagnac F."/>
            <person name="Mello A."/>
            <person name="Molinier V."/>
            <person name="Miyauchi S."/>
            <person name="Poulain J."/>
            <person name="Riccioni C."/>
            <person name="Rubini A."/>
            <person name="Sitrit Y."/>
            <person name="Splivallo R."/>
            <person name="Traeger S."/>
            <person name="Wang M."/>
            <person name="Zifcakova L."/>
            <person name="Wipf D."/>
            <person name="Zambonelli A."/>
            <person name="Paolocci F."/>
            <person name="Nowrousian M."/>
            <person name="Ottonello S."/>
            <person name="Baldrian P."/>
            <person name="Spatafora J.W."/>
            <person name="Henrissat B."/>
            <person name="Nagy L.G."/>
            <person name="Aury J.M."/>
            <person name="Wincker P."/>
            <person name="Grigoriev I.V."/>
            <person name="Bonfante P."/>
            <person name="Martin F.M."/>
        </authorList>
    </citation>
    <scope>NUCLEOTIDE SEQUENCE [LARGE SCALE GENOMIC DNA]</scope>
    <source>
        <strain evidence="11 12">CCBAS932</strain>
    </source>
</reference>
<dbReference type="AlphaFoldDB" id="A0A3N4L5Z4"/>
<keyword evidence="2 9" id="KW-0813">Transport</keyword>
<keyword evidence="5 9" id="KW-0653">Protein transport</keyword>
<keyword evidence="3" id="KW-0812">Transmembrane</keyword>
<dbReference type="Proteomes" id="UP000277580">
    <property type="component" value="Unassembled WGS sequence"/>
</dbReference>
<keyword evidence="6" id="KW-1133">Transmembrane helix</keyword>
<dbReference type="Pfam" id="PF03878">
    <property type="entry name" value="YIF1"/>
    <property type="match status" value="1"/>
</dbReference>
<dbReference type="InParanoid" id="A0A3N4L5Z4"/>
<dbReference type="GO" id="GO:0015031">
    <property type="term" value="P:protein transport"/>
    <property type="evidence" value="ECO:0007669"/>
    <property type="project" value="UniProtKB-KW"/>
</dbReference>
<evidence type="ECO:0000313" key="12">
    <source>
        <dbReference type="Proteomes" id="UP000277580"/>
    </source>
</evidence>
<sequence>MQRSGYLPASGASPPLHHPVPQHHVPIPVMHSPPPPHTATAYSSPYAQQPMQNTMGNQQPIQGMHPAYGDFFSDPRAAMAFQVGGRATEAAGAYVEQNFGKYLQVGALKHYFNVSNSYVLRKLYLVLFPWRHKPWSRSGSQRAGANGQVDTYFLPPRDDINSPDMYIPGTSRLPMWRCS</sequence>
<organism evidence="11 12">
    <name type="scientific">Morchella conica CCBAS932</name>
    <dbReference type="NCBI Taxonomy" id="1392247"/>
    <lineage>
        <taxon>Eukaryota</taxon>
        <taxon>Fungi</taxon>
        <taxon>Dikarya</taxon>
        <taxon>Ascomycota</taxon>
        <taxon>Pezizomycotina</taxon>
        <taxon>Pezizomycetes</taxon>
        <taxon>Pezizales</taxon>
        <taxon>Morchellaceae</taxon>
        <taxon>Morchella</taxon>
    </lineage>
</organism>
<dbReference type="STRING" id="1392247.A0A3N4L5Z4"/>
<evidence type="ECO:0000256" key="9">
    <source>
        <dbReference type="RuleBase" id="RU368073"/>
    </source>
</evidence>
<evidence type="ECO:0000256" key="2">
    <source>
        <dbReference type="ARBA" id="ARBA00022448"/>
    </source>
</evidence>
<evidence type="ECO:0000256" key="8">
    <source>
        <dbReference type="ARBA" id="ARBA00023136"/>
    </source>
</evidence>
<comment type="subcellular location">
    <subcellularLocation>
        <location evidence="9">Endoplasmic reticulum membrane</location>
        <topology evidence="9">Multi-pass membrane protein</topology>
    </subcellularLocation>
    <subcellularLocation>
        <location evidence="9">Golgi apparatus membrane</location>
        <topology evidence="9">Multi-pass membrane protein</topology>
    </subcellularLocation>
</comment>
<dbReference type="PANTHER" id="PTHR14083">
    <property type="entry name" value="YIP1 INTERACTING FACTOR HOMOLOG YIF1 PROTEIN"/>
    <property type="match status" value="1"/>
</dbReference>
<name>A0A3N4L5Z4_9PEZI</name>
<evidence type="ECO:0000256" key="1">
    <source>
        <dbReference type="ARBA" id="ARBA00009727"/>
    </source>
</evidence>
<keyword evidence="4 9" id="KW-0256">Endoplasmic reticulum</keyword>
<evidence type="ECO:0000256" key="6">
    <source>
        <dbReference type="ARBA" id="ARBA00022989"/>
    </source>
</evidence>
<accession>A0A3N4L5Z4</accession>
<dbReference type="GO" id="GO:0005789">
    <property type="term" value="C:endoplasmic reticulum membrane"/>
    <property type="evidence" value="ECO:0007669"/>
    <property type="project" value="UniProtKB-SubCell"/>
</dbReference>
<comment type="function">
    <text evidence="9">Has a role in transport between endoplasmic reticulum and Golgi.</text>
</comment>
<feature type="region of interest" description="Disordered" evidence="10">
    <location>
        <begin position="1"/>
        <end position="40"/>
    </location>
</feature>
<keyword evidence="12" id="KW-1185">Reference proteome</keyword>
<gene>
    <name evidence="11" type="ORF">P167DRAFT_480085</name>
</gene>
<dbReference type="OrthoDB" id="337750at2759"/>
<evidence type="ECO:0000256" key="4">
    <source>
        <dbReference type="ARBA" id="ARBA00022824"/>
    </source>
</evidence>
<evidence type="ECO:0000256" key="10">
    <source>
        <dbReference type="SAM" id="MobiDB-lite"/>
    </source>
</evidence>
<dbReference type="EMBL" id="ML119107">
    <property type="protein sequence ID" value="RPB16899.1"/>
    <property type="molecule type" value="Genomic_DNA"/>
</dbReference>
<evidence type="ECO:0000256" key="3">
    <source>
        <dbReference type="ARBA" id="ARBA00022692"/>
    </source>
</evidence>
<dbReference type="GO" id="GO:0000139">
    <property type="term" value="C:Golgi membrane"/>
    <property type="evidence" value="ECO:0007669"/>
    <property type="project" value="UniProtKB-SubCell"/>
</dbReference>
<keyword evidence="8" id="KW-0472">Membrane</keyword>